<evidence type="ECO:0000313" key="3">
    <source>
        <dbReference type="Proteomes" id="UP001596270"/>
    </source>
</evidence>
<comment type="caution">
    <text evidence="2">The sequence shown here is derived from an EMBL/GenBank/DDBJ whole genome shotgun (WGS) entry which is preliminary data.</text>
</comment>
<feature type="region of interest" description="Disordered" evidence="1">
    <location>
        <begin position="653"/>
        <end position="767"/>
    </location>
</feature>
<evidence type="ECO:0008006" key="4">
    <source>
        <dbReference type="Google" id="ProtNLM"/>
    </source>
</evidence>
<reference evidence="3" key="1">
    <citation type="journal article" date="2019" name="Int. J. Syst. Evol. Microbiol.">
        <title>The Global Catalogue of Microorganisms (GCM) 10K type strain sequencing project: providing services to taxonomists for standard genome sequencing and annotation.</title>
        <authorList>
            <consortium name="The Broad Institute Genomics Platform"/>
            <consortium name="The Broad Institute Genome Sequencing Center for Infectious Disease"/>
            <person name="Wu L."/>
            <person name="Ma J."/>
        </authorList>
    </citation>
    <scope>NUCLEOTIDE SEQUENCE [LARGE SCALE GENOMIC DNA]</scope>
    <source>
        <strain evidence="3">CCUG 39402</strain>
    </source>
</reference>
<proteinExistence type="predicted"/>
<evidence type="ECO:0000256" key="1">
    <source>
        <dbReference type="SAM" id="MobiDB-lite"/>
    </source>
</evidence>
<name>A0ABW1U015_9BURK</name>
<organism evidence="2 3">
    <name type="scientific">Polaromonas aquatica</name>
    <dbReference type="NCBI Taxonomy" id="332657"/>
    <lineage>
        <taxon>Bacteria</taxon>
        <taxon>Pseudomonadati</taxon>
        <taxon>Pseudomonadota</taxon>
        <taxon>Betaproteobacteria</taxon>
        <taxon>Burkholderiales</taxon>
        <taxon>Comamonadaceae</taxon>
        <taxon>Polaromonas</taxon>
    </lineage>
</organism>
<protein>
    <recommendedName>
        <fullName evidence="4">Transposase</fullName>
    </recommendedName>
</protein>
<dbReference type="EMBL" id="JBHSRS010000080">
    <property type="protein sequence ID" value="MFC6282873.1"/>
    <property type="molecule type" value="Genomic_DNA"/>
</dbReference>
<gene>
    <name evidence="2" type="ORF">ACFQND_16750</name>
</gene>
<evidence type="ECO:0000313" key="2">
    <source>
        <dbReference type="EMBL" id="MFC6282873.1"/>
    </source>
</evidence>
<feature type="compositionally biased region" description="Basic and acidic residues" evidence="1">
    <location>
        <begin position="653"/>
        <end position="684"/>
    </location>
</feature>
<sequence>MIVPFQRLDLLNNTPHSTVLLEPMRVLEFVVGKDELWLAPLPGRVGKKNTRKKTYTGGPVRYSLSEFVAHVSESRIVVSKFSSNSAHNMPDAEMLTRAGTPKARLSIEKRLRHRDRDWERIAPIVAGRSFLEIIHDPGRVTAINRRAEEVGASRSTIYYLLHRYWASGSRINGLMNNYDRCGCPGVSKAQSRKLGRKTRLHKAGEADSEGYLLDDEEDKRKLAWGYALTRHNLTPHDAWLAASSVHWSKRTIDESGRESVELLPPLQRPSYDQFLYWGKLLNGEKSITEMVFGKLEFDKKTGARGGSLQDQVTAVGQLGVFDSTSTDTYLTSRMSRLRVLPPMTRLVAQDVRSEVIYGLYCGWEAPSPATALQAILHGATPKPLWCKRFGIEITEEDWPHQLTRNIQADNGELKASVQTEAERQFNFSITYTPINRGDKKGGLESSHRVVHKELDHKLPGSTKGKPRTRGVPHAAGSALWNYYEYMRELIVAILKYNNQERLELAPLEMLKEIPAIKPTRLNIFHWLRQQGMRADIPVDLDALRGFTLPDVRAVVRKNGVYLLGTILGHEQVLPKMRYSSPELVATGLMSRVKASGSPIRTVVKMDRGAPEHAWLPTQAGMIPLRLTGNDTLLSRQITLADWQDHLAERTLARDKDRGHTDQADLDTLLRRETTTADAKAERQAELSGLSKPPSKSAIKRNLRKHRDEEMVSLGAEALRNQPDKGGSVRPFDVDDTRPSSDQSMPGPSAADLAMRQLNDEEFGNASE</sequence>
<keyword evidence="3" id="KW-1185">Reference proteome</keyword>
<dbReference type="RefSeq" id="WP_371439170.1">
    <property type="nucleotide sequence ID" value="NZ_JBHSRS010000080.1"/>
</dbReference>
<dbReference type="Proteomes" id="UP001596270">
    <property type="component" value="Unassembled WGS sequence"/>
</dbReference>
<accession>A0ABW1U015</accession>